<proteinExistence type="predicted"/>
<evidence type="ECO:0000256" key="1">
    <source>
        <dbReference type="SAM" id="Phobius"/>
    </source>
</evidence>
<evidence type="ECO:0000313" key="3">
    <source>
        <dbReference type="Proteomes" id="UP000636661"/>
    </source>
</evidence>
<accession>A0A918I3A8</accession>
<reference evidence="2" key="1">
    <citation type="journal article" date="2014" name="Int. J. Syst. Evol. Microbiol.">
        <title>Complete genome sequence of Corynebacterium casei LMG S-19264T (=DSM 44701T), isolated from a smear-ripened cheese.</title>
        <authorList>
            <consortium name="US DOE Joint Genome Institute (JGI-PGF)"/>
            <person name="Walter F."/>
            <person name="Albersmeier A."/>
            <person name="Kalinowski J."/>
            <person name="Ruckert C."/>
        </authorList>
    </citation>
    <scope>NUCLEOTIDE SEQUENCE</scope>
    <source>
        <strain evidence="2">JCM 4391</strain>
    </source>
</reference>
<keyword evidence="3" id="KW-1185">Reference proteome</keyword>
<name>A0A918I3A8_9ACTN</name>
<comment type="caution">
    <text evidence="2">The sequence shown here is derived from an EMBL/GenBank/DDBJ whole genome shotgun (WGS) entry which is preliminary data.</text>
</comment>
<dbReference type="RefSeq" id="WP_176737696.1">
    <property type="nucleotide sequence ID" value="NZ_BMTP01000020.1"/>
</dbReference>
<keyword evidence="1" id="KW-1133">Transmembrane helix</keyword>
<dbReference type="Proteomes" id="UP000636661">
    <property type="component" value="Unassembled WGS sequence"/>
</dbReference>
<dbReference type="EMBL" id="BMTP01000020">
    <property type="protein sequence ID" value="GGU62501.1"/>
    <property type="molecule type" value="Genomic_DNA"/>
</dbReference>
<protein>
    <submittedName>
        <fullName evidence="2">Uncharacterized protein</fullName>
    </submittedName>
</protein>
<gene>
    <name evidence="2" type="ORF">GCM10010274_59120</name>
</gene>
<organism evidence="2 3">
    <name type="scientific">Streptomyces lavendofoliae</name>
    <dbReference type="NCBI Taxonomy" id="67314"/>
    <lineage>
        <taxon>Bacteria</taxon>
        <taxon>Bacillati</taxon>
        <taxon>Actinomycetota</taxon>
        <taxon>Actinomycetes</taxon>
        <taxon>Kitasatosporales</taxon>
        <taxon>Streptomycetaceae</taxon>
        <taxon>Streptomyces</taxon>
    </lineage>
</organism>
<reference evidence="2" key="2">
    <citation type="submission" date="2020-09" db="EMBL/GenBank/DDBJ databases">
        <authorList>
            <person name="Sun Q."/>
            <person name="Ohkuma M."/>
        </authorList>
    </citation>
    <scope>NUCLEOTIDE SEQUENCE</scope>
    <source>
        <strain evidence="2">JCM 4391</strain>
    </source>
</reference>
<keyword evidence="1" id="KW-0812">Transmembrane</keyword>
<keyword evidence="1" id="KW-0472">Membrane</keyword>
<dbReference type="AlphaFoldDB" id="A0A918I3A8"/>
<feature type="transmembrane region" description="Helical" evidence="1">
    <location>
        <begin position="12"/>
        <end position="28"/>
    </location>
</feature>
<evidence type="ECO:0000313" key="2">
    <source>
        <dbReference type="EMBL" id="GGU62501.1"/>
    </source>
</evidence>
<sequence>MAIPPNLDRNALLFAGLLLAAYVLLPRLTTEQLAVLGALASLLQPIVQAALSRRE</sequence>